<feature type="compositionally biased region" description="Acidic residues" evidence="1">
    <location>
        <begin position="136"/>
        <end position="147"/>
    </location>
</feature>
<feature type="region of interest" description="Disordered" evidence="1">
    <location>
        <begin position="234"/>
        <end position="285"/>
    </location>
</feature>
<feature type="compositionally biased region" description="Low complexity" evidence="1">
    <location>
        <begin position="739"/>
        <end position="758"/>
    </location>
</feature>
<accession>A0A1E7F0K0</accession>
<feature type="compositionally biased region" description="Polar residues" evidence="1">
    <location>
        <begin position="274"/>
        <end position="285"/>
    </location>
</feature>
<reference evidence="2 3" key="1">
    <citation type="submission" date="2016-09" db="EMBL/GenBank/DDBJ databases">
        <title>Extensive genetic diversity and differential bi-allelic expression allows diatom success in the polar Southern Ocean.</title>
        <authorList>
            <consortium name="DOE Joint Genome Institute"/>
            <person name="Mock T."/>
            <person name="Otillar R.P."/>
            <person name="Strauss J."/>
            <person name="Dupont C."/>
            <person name="Frickenhaus S."/>
            <person name="Maumus F."/>
            <person name="Mcmullan M."/>
            <person name="Sanges R."/>
            <person name="Schmutz J."/>
            <person name="Toseland A."/>
            <person name="Valas R."/>
            <person name="Veluchamy A."/>
            <person name="Ward B.J."/>
            <person name="Allen A."/>
            <person name="Barry K."/>
            <person name="Falciatore A."/>
            <person name="Ferrante M."/>
            <person name="Fortunato A.E."/>
            <person name="Gloeckner G."/>
            <person name="Gruber A."/>
            <person name="Hipkin R."/>
            <person name="Janech M."/>
            <person name="Kroth P."/>
            <person name="Leese F."/>
            <person name="Lindquist E."/>
            <person name="Lyon B.R."/>
            <person name="Martin J."/>
            <person name="Mayer C."/>
            <person name="Parker M."/>
            <person name="Quesneville H."/>
            <person name="Raymond J."/>
            <person name="Uhlig C."/>
            <person name="Valentin K.U."/>
            <person name="Worden A.Z."/>
            <person name="Armbrust E.V."/>
            <person name="Bowler C."/>
            <person name="Green B."/>
            <person name="Moulton V."/>
            <person name="Van Oosterhout C."/>
            <person name="Grigoriev I."/>
        </authorList>
    </citation>
    <scope>NUCLEOTIDE SEQUENCE [LARGE SCALE GENOMIC DNA]</scope>
    <source>
        <strain evidence="2 3">CCMP1102</strain>
    </source>
</reference>
<feature type="region of interest" description="Disordered" evidence="1">
    <location>
        <begin position="136"/>
        <end position="167"/>
    </location>
</feature>
<dbReference type="EMBL" id="KV784366">
    <property type="protein sequence ID" value="OEU11758.1"/>
    <property type="molecule type" value="Genomic_DNA"/>
</dbReference>
<feature type="compositionally biased region" description="Acidic residues" evidence="1">
    <location>
        <begin position="236"/>
        <end position="272"/>
    </location>
</feature>
<gene>
    <name evidence="2" type="ORF">FRACYDRAFT_244881</name>
</gene>
<feature type="compositionally biased region" description="Low complexity" evidence="1">
    <location>
        <begin position="56"/>
        <end position="77"/>
    </location>
</feature>
<dbReference type="InParanoid" id="A0A1E7F0K0"/>
<evidence type="ECO:0000313" key="3">
    <source>
        <dbReference type="Proteomes" id="UP000095751"/>
    </source>
</evidence>
<dbReference type="PANTHER" id="PTHR20916:SF26">
    <property type="entry name" value="CYSTEINE-RICH PROTEIN 2-BINDING PROTEIN"/>
    <property type="match status" value="1"/>
</dbReference>
<keyword evidence="3" id="KW-1185">Reference proteome</keyword>
<proteinExistence type="predicted"/>
<feature type="region of interest" description="Disordered" evidence="1">
    <location>
        <begin position="56"/>
        <end position="87"/>
    </location>
</feature>
<feature type="compositionally biased region" description="Basic residues" evidence="1">
    <location>
        <begin position="678"/>
        <end position="688"/>
    </location>
</feature>
<feature type="compositionally biased region" description="Low complexity" evidence="1">
    <location>
        <begin position="361"/>
        <end position="370"/>
    </location>
</feature>
<dbReference type="SMART" id="SM00368">
    <property type="entry name" value="LRR_RI"/>
    <property type="match status" value="4"/>
</dbReference>
<evidence type="ECO:0000313" key="2">
    <source>
        <dbReference type="EMBL" id="OEU11758.1"/>
    </source>
</evidence>
<organism evidence="2 3">
    <name type="scientific">Fragilariopsis cylindrus CCMP1102</name>
    <dbReference type="NCBI Taxonomy" id="635003"/>
    <lineage>
        <taxon>Eukaryota</taxon>
        <taxon>Sar</taxon>
        <taxon>Stramenopiles</taxon>
        <taxon>Ochrophyta</taxon>
        <taxon>Bacillariophyta</taxon>
        <taxon>Bacillariophyceae</taxon>
        <taxon>Bacillariophycidae</taxon>
        <taxon>Bacillariales</taxon>
        <taxon>Bacillariaceae</taxon>
        <taxon>Fragilariopsis</taxon>
    </lineage>
</organism>
<dbReference type="Proteomes" id="UP000095751">
    <property type="component" value="Unassembled WGS sequence"/>
</dbReference>
<feature type="compositionally biased region" description="Low complexity" evidence="1">
    <location>
        <begin position="148"/>
        <end position="167"/>
    </location>
</feature>
<dbReference type="GO" id="GO:0004402">
    <property type="term" value="F:histone acetyltransferase activity"/>
    <property type="evidence" value="ECO:0007669"/>
    <property type="project" value="TreeGrafter"/>
</dbReference>
<dbReference type="PANTHER" id="PTHR20916">
    <property type="entry name" value="CYSTEINE AND GLYCINE-RICH PROTEIN 2 BINDING PROTEIN"/>
    <property type="match status" value="1"/>
</dbReference>
<feature type="region of interest" description="Disordered" evidence="1">
    <location>
        <begin position="623"/>
        <end position="689"/>
    </location>
</feature>
<dbReference type="Pfam" id="PF13516">
    <property type="entry name" value="LRR_6"/>
    <property type="match status" value="1"/>
</dbReference>
<evidence type="ECO:0000256" key="1">
    <source>
        <dbReference type="SAM" id="MobiDB-lite"/>
    </source>
</evidence>
<feature type="region of interest" description="Disordered" evidence="1">
    <location>
        <begin position="738"/>
        <end position="776"/>
    </location>
</feature>
<name>A0A1E7F0K0_9STRA</name>
<feature type="compositionally biased region" description="Low complexity" evidence="1">
    <location>
        <begin position="646"/>
        <end position="667"/>
    </location>
</feature>
<feature type="compositionally biased region" description="Low complexity" evidence="1">
    <location>
        <begin position="623"/>
        <end position="635"/>
    </location>
</feature>
<sequence>MFLNLDGGSGSTDIVERLVLERKRRTAKSIGFDAVDVDEAILQAAVVLFRDRQQQQQQQQQQQRHPQQQQQQQPHQQRSISIDNNTNNNCHNKNITLEKLCINNCPVNPYLEYLIEAAMGMDLFSELELQGNIEDENENENEEENTTDENNSNNNSNNNNTNSSISNSCNTNNVFALDALGFRMRFSRRLRKLELINLPMTRDHAESLMYGIETNHSTGTGCRLDTLFLENVRFEDGDDNDNDDNNNNEEDDDAGEEEEEEEDDDIGNDDDGGTASNSPRQQQDAGTVVIQELCEGFPNNRTLKTIELQRCRLTDSQIALIFDTLSVHPTLTSLNLSENFCRKLGLEALDRMLTSSPPPQQQQQQQQQQSNGGINNNSNSKEKNGTSGDDHRQQHEHKQNHCRLESLDLSYQFINTSEETYGMTGSGEEEEQRIQLNILTRNCTTRDACDKIYPNLRKLVLCGNQIDDSDMKDLAFLIRHRFPRLEEIDLRFNDITTDGLQTFADYSDPNNDDNFFTTNNNNYNDNDTTSNKTNTTNNVRKTQHKDHFPPPSSRLRIIRLTNNPLVMTNQTSIILLKLLKIYPELQLIQSNLEWENGTSIAMDIQHLVDINRAGRVLLLAGSSGSTCCDTSGTTSSRRREGNNDGASPISSPSSSKAAVAAATSMKSQQQLSPEEGRRRKQQHTHQRRPIPLSAWPLVLARLTRKARYPHYIPKKNSMNGMFYLIRHGPIIVEQISSRGGKSSIHNNSNNKNGKTNNNEDQDRNDRRPKRKWGDPALGGYETLEDFLRDMKGVRTLRGVRAL</sequence>
<feature type="region of interest" description="Disordered" evidence="1">
    <location>
        <begin position="353"/>
        <end position="401"/>
    </location>
</feature>
<dbReference type="SUPFAM" id="SSF52047">
    <property type="entry name" value="RNI-like"/>
    <property type="match status" value="1"/>
</dbReference>
<dbReference type="InterPro" id="IPR001611">
    <property type="entry name" value="Leu-rich_rpt"/>
</dbReference>
<feature type="compositionally biased region" description="Basic and acidic residues" evidence="1">
    <location>
        <begin position="380"/>
        <end position="401"/>
    </location>
</feature>
<protein>
    <submittedName>
        <fullName evidence="2">RNI-like protein</fullName>
    </submittedName>
</protein>
<dbReference type="Gene3D" id="3.80.10.10">
    <property type="entry name" value="Ribonuclease Inhibitor"/>
    <property type="match status" value="2"/>
</dbReference>
<dbReference type="AlphaFoldDB" id="A0A1E7F0K0"/>
<dbReference type="KEGG" id="fcy:FRACYDRAFT_244881"/>
<dbReference type="InterPro" id="IPR032675">
    <property type="entry name" value="LRR_dom_sf"/>
</dbReference>